<dbReference type="PANTHER" id="PTHR13366:SF0">
    <property type="entry name" value="HEAT REPEAT-CONTAINING PROTEIN 6"/>
    <property type="match status" value="1"/>
</dbReference>
<proteinExistence type="predicted"/>
<dbReference type="InterPro" id="IPR016024">
    <property type="entry name" value="ARM-type_fold"/>
</dbReference>
<dbReference type="Pfam" id="PF13251">
    <property type="entry name" value="DUF4042"/>
    <property type="match status" value="1"/>
</dbReference>
<reference evidence="4" key="1">
    <citation type="submission" date="2025-05" db="UniProtKB">
        <authorList>
            <consortium name="EnsemblMetazoa"/>
        </authorList>
    </citation>
    <scope>IDENTIFICATION</scope>
</reference>
<feature type="region of interest" description="Disordered" evidence="2">
    <location>
        <begin position="277"/>
        <end position="302"/>
    </location>
</feature>
<feature type="domain" description="DUF4042" evidence="3">
    <location>
        <begin position="362"/>
        <end position="537"/>
    </location>
</feature>
<protein>
    <recommendedName>
        <fullName evidence="1">HEAT repeat-containing protein 6</fullName>
    </recommendedName>
</protein>
<dbReference type="InterPro" id="IPR025283">
    <property type="entry name" value="DUF4042"/>
</dbReference>
<evidence type="ECO:0000256" key="2">
    <source>
        <dbReference type="SAM" id="MobiDB-lite"/>
    </source>
</evidence>
<name>A0ABM5KZP7_DIAVI</name>
<evidence type="ECO:0000313" key="5">
    <source>
        <dbReference type="Proteomes" id="UP001652700"/>
    </source>
</evidence>
<dbReference type="Proteomes" id="UP001652700">
    <property type="component" value="Unplaced"/>
</dbReference>
<dbReference type="EnsemblMetazoa" id="XM_050659706.1">
    <property type="protein sequence ID" value="XP_050515663.1"/>
    <property type="gene ID" value="LOC114344048"/>
</dbReference>
<dbReference type="InterPro" id="IPR011989">
    <property type="entry name" value="ARM-like"/>
</dbReference>
<accession>A0ABM5KZP7</accession>
<evidence type="ECO:0000313" key="4">
    <source>
        <dbReference type="EnsemblMetazoa" id="XP_050515663.1"/>
    </source>
</evidence>
<evidence type="ECO:0000259" key="3">
    <source>
        <dbReference type="Pfam" id="PF13251"/>
    </source>
</evidence>
<sequence>MAANVDSSEIFNKLSSKITNLLHGRTEGDRSILSKTLDDLNSLNYRYTVVTNPTKAVLLVNQCCSFVSTDDEVLVQKCSQLLWNLVNRQNVPIEGRTLTVAINWCLNSFKIRNKNVILDILQALDALLRTNVDYVLQLLDKVSFEVIKIIKDTEQEWSPEIILISLQCLEACTAVPNQKSNIRHSYLETCAEIFLSHLCKQQIAQDPVHVKMLQVSIYGLQNIIMQHPEYLKKELGLILGVIKSFMVFGIKGIEYTLPQKLLPSILSIPEAINVPREKKGGKLTKQRKHRSTKPKKEKKDSTEDILFDGKTTGYSPATTSLEYNSDSGINLSNAGNKFKTSDSDFSDSESGRTAKLVQVQAKVRHAAFNLFYNVVKNTEKYTMFSYWTSFIPEGTVSAPHNLLNCILKDPSARCRMAALNVLLVLLTSSKLYLAQAENSIKSTSFTPFSVGLGLTIRELHKGLSLALVETSVPVLIQLLKCLGALVQATPYHKMSQGLVTKIVRNVKPFIYHKDASVQVTALIVLGCVVASEPIIPETKEILLKKNLNIEGNTYVTDSNPEENGKNDAESIVYAEFSDDEDEYVEDESVPWLLKRCLSNLGVQFTPTEHASNARENISLVVPVPVKLESLQVISAVTRNYFEILIAPYLSYITKGLHTSLSDKYADLRLHAGRAIDFIGQAISRYLTNREIKDTVPFESFLTFWQNLLSGPLIDLLQCEDQAVLKAVGCDCLGSIGSDIFEKLPRDKQIVCVTLLFSCTRDDEKNVKAAAVRALAICVMYSSLREDPGFVVDTAEAIYRTLQDQNLMVRIKASWSLGNLSDALMLNNKTDEGIEEIPRDLIIKLIQIGVSSSSDNDKVKMNAVRALGNLIQIVNKGFLSELKCCQIIDEAFDALVKSCITGSNMKVRWNACYAIGNALKNSALYQESTRLNKNWQDSIFKALTELVISFKNFKVRINAALSLSCPTHREHYGNYFLPIWTALLEALENSQHMEDFSEYKHRDHLVEQVCLSLGHLTTLLQKGDLGILQDILDQHFEVLRTHTQKVLERLVPEKSTTLTTATITLNTLNKDTGLSNKERRVLEQLTSVFVPII</sequence>
<dbReference type="Gene3D" id="1.25.10.10">
    <property type="entry name" value="Leucine-rich Repeat Variant"/>
    <property type="match status" value="3"/>
</dbReference>
<dbReference type="GeneID" id="114344048"/>
<keyword evidence="5" id="KW-1185">Reference proteome</keyword>
<dbReference type="RefSeq" id="XP_050515663.1">
    <property type="nucleotide sequence ID" value="XM_050659706.1"/>
</dbReference>
<dbReference type="InterPro" id="IPR052107">
    <property type="entry name" value="HEAT6"/>
</dbReference>
<dbReference type="PANTHER" id="PTHR13366">
    <property type="entry name" value="MALARIA ANTIGEN-RELATED"/>
    <property type="match status" value="1"/>
</dbReference>
<organism evidence="4 5">
    <name type="scientific">Diabrotica virgifera virgifera</name>
    <name type="common">western corn rootworm</name>
    <dbReference type="NCBI Taxonomy" id="50390"/>
    <lineage>
        <taxon>Eukaryota</taxon>
        <taxon>Metazoa</taxon>
        <taxon>Ecdysozoa</taxon>
        <taxon>Arthropoda</taxon>
        <taxon>Hexapoda</taxon>
        <taxon>Insecta</taxon>
        <taxon>Pterygota</taxon>
        <taxon>Neoptera</taxon>
        <taxon>Endopterygota</taxon>
        <taxon>Coleoptera</taxon>
        <taxon>Polyphaga</taxon>
        <taxon>Cucujiformia</taxon>
        <taxon>Chrysomeloidea</taxon>
        <taxon>Chrysomelidae</taxon>
        <taxon>Galerucinae</taxon>
        <taxon>Diabroticina</taxon>
        <taxon>Diabroticites</taxon>
        <taxon>Diabrotica</taxon>
    </lineage>
</organism>
<evidence type="ECO:0000256" key="1">
    <source>
        <dbReference type="ARBA" id="ARBA00015263"/>
    </source>
</evidence>
<dbReference type="SUPFAM" id="SSF48371">
    <property type="entry name" value="ARM repeat"/>
    <property type="match status" value="2"/>
</dbReference>
<feature type="compositionally biased region" description="Basic residues" evidence="2">
    <location>
        <begin position="281"/>
        <end position="296"/>
    </location>
</feature>